<dbReference type="InterPro" id="IPR018247">
    <property type="entry name" value="EF_Hand_1_Ca_BS"/>
</dbReference>
<dbReference type="PROSITE" id="PS00018">
    <property type="entry name" value="EF_HAND_1"/>
    <property type="match status" value="2"/>
</dbReference>
<sequence>MAQRLIEAKFNPEDERYDYNDFLHVWSKSVGSEDEEEQLLSKAFQFFDRDGNGVISSEEFKGVMCELGECLTEAECDQFFGIMDANNDGSIQYTEFIQALRDARMTNLSRTGTQEVRRLGGRVTPEPVSGGASSSALHSTEPATPNTVE</sequence>
<dbReference type="PROSITE" id="PS50222">
    <property type="entry name" value="EF_HAND_2"/>
    <property type="match status" value="2"/>
</dbReference>
<dbReference type="AlphaFoldDB" id="A0A830H999"/>
<dbReference type="InterPro" id="IPR011992">
    <property type="entry name" value="EF-hand-dom_pair"/>
</dbReference>
<protein>
    <recommendedName>
        <fullName evidence="4">EF-hand domain-containing protein</fullName>
    </recommendedName>
</protein>
<feature type="domain" description="EF-hand" evidence="4">
    <location>
        <begin position="35"/>
        <end position="70"/>
    </location>
</feature>
<dbReference type="CDD" id="cd00051">
    <property type="entry name" value="EFh"/>
    <property type="match status" value="1"/>
</dbReference>
<feature type="domain" description="EF-hand" evidence="4">
    <location>
        <begin position="71"/>
        <end position="106"/>
    </location>
</feature>
<feature type="region of interest" description="Disordered" evidence="3">
    <location>
        <begin position="111"/>
        <end position="149"/>
    </location>
</feature>
<evidence type="ECO:0000313" key="5">
    <source>
        <dbReference type="EMBL" id="GHP01727.1"/>
    </source>
</evidence>
<dbReference type="InterPro" id="IPR002048">
    <property type="entry name" value="EF_hand_dom"/>
</dbReference>
<evidence type="ECO:0000256" key="3">
    <source>
        <dbReference type="SAM" id="MobiDB-lite"/>
    </source>
</evidence>
<reference evidence="5" key="1">
    <citation type="submission" date="2020-10" db="EMBL/GenBank/DDBJ databases">
        <title>Unveiling of a novel bifunctional photoreceptor, Dualchrome1, isolated from a cosmopolitan green alga.</title>
        <authorList>
            <person name="Suzuki S."/>
            <person name="Kawachi M."/>
        </authorList>
    </citation>
    <scope>NUCLEOTIDE SEQUENCE</scope>
    <source>
        <strain evidence="5">NIES 2893</strain>
    </source>
</reference>
<dbReference type="InterPro" id="IPR050145">
    <property type="entry name" value="Centrin_CML-like"/>
</dbReference>
<evidence type="ECO:0000256" key="1">
    <source>
        <dbReference type="ARBA" id="ARBA00022737"/>
    </source>
</evidence>
<dbReference type="Pfam" id="PF13499">
    <property type="entry name" value="EF-hand_7"/>
    <property type="match status" value="1"/>
</dbReference>
<name>A0A830H999_9CHLO</name>
<dbReference type="Proteomes" id="UP000660262">
    <property type="component" value="Unassembled WGS sequence"/>
</dbReference>
<dbReference type="SMART" id="SM00054">
    <property type="entry name" value="EFh"/>
    <property type="match status" value="2"/>
</dbReference>
<gene>
    <name evidence="5" type="ORF">PPROV_000048400</name>
</gene>
<dbReference type="FunFam" id="1.10.238.10:FF:000001">
    <property type="entry name" value="Calmodulin 1"/>
    <property type="match status" value="1"/>
</dbReference>
<keyword evidence="6" id="KW-1185">Reference proteome</keyword>
<dbReference type="GO" id="GO:0005509">
    <property type="term" value="F:calcium ion binding"/>
    <property type="evidence" value="ECO:0007669"/>
    <property type="project" value="InterPro"/>
</dbReference>
<dbReference type="PANTHER" id="PTHR23050">
    <property type="entry name" value="CALCIUM BINDING PROTEIN"/>
    <property type="match status" value="1"/>
</dbReference>
<evidence type="ECO:0000259" key="4">
    <source>
        <dbReference type="PROSITE" id="PS50222"/>
    </source>
</evidence>
<evidence type="ECO:0000256" key="2">
    <source>
        <dbReference type="ARBA" id="ARBA00022837"/>
    </source>
</evidence>
<dbReference type="SUPFAM" id="SSF47473">
    <property type="entry name" value="EF-hand"/>
    <property type="match status" value="1"/>
</dbReference>
<dbReference type="EMBL" id="BNJQ01000001">
    <property type="protein sequence ID" value="GHP01727.1"/>
    <property type="molecule type" value="Genomic_DNA"/>
</dbReference>
<accession>A0A830H999</accession>
<dbReference type="Gene3D" id="1.10.238.10">
    <property type="entry name" value="EF-hand"/>
    <property type="match status" value="1"/>
</dbReference>
<keyword evidence="2" id="KW-0106">Calcium</keyword>
<comment type="caution">
    <text evidence="5">The sequence shown here is derived from an EMBL/GenBank/DDBJ whole genome shotgun (WGS) entry which is preliminary data.</text>
</comment>
<dbReference type="OrthoDB" id="26525at2759"/>
<evidence type="ECO:0000313" key="6">
    <source>
        <dbReference type="Proteomes" id="UP000660262"/>
    </source>
</evidence>
<organism evidence="5 6">
    <name type="scientific">Pycnococcus provasolii</name>
    <dbReference type="NCBI Taxonomy" id="41880"/>
    <lineage>
        <taxon>Eukaryota</taxon>
        <taxon>Viridiplantae</taxon>
        <taxon>Chlorophyta</taxon>
        <taxon>Pseudoscourfieldiophyceae</taxon>
        <taxon>Pseudoscourfieldiales</taxon>
        <taxon>Pycnococcaceae</taxon>
        <taxon>Pycnococcus</taxon>
    </lineage>
</organism>
<keyword evidence="1" id="KW-0677">Repeat</keyword>
<proteinExistence type="predicted"/>
<feature type="compositionally biased region" description="Polar residues" evidence="3">
    <location>
        <begin position="131"/>
        <end position="149"/>
    </location>
</feature>